<comment type="caution">
    <text evidence="1">The sequence shown here is derived from an EMBL/GenBank/DDBJ whole genome shotgun (WGS) entry which is preliminary data.</text>
</comment>
<organism evidence="1 3">
    <name type="scientific">Dreissena polymorpha</name>
    <name type="common">Zebra mussel</name>
    <name type="synonym">Mytilus polymorpha</name>
    <dbReference type="NCBI Taxonomy" id="45954"/>
    <lineage>
        <taxon>Eukaryota</taxon>
        <taxon>Metazoa</taxon>
        <taxon>Spiralia</taxon>
        <taxon>Lophotrochozoa</taxon>
        <taxon>Mollusca</taxon>
        <taxon>Bivalvia</taxon>
        <taxon>Autobranchia</taxon>
        <taxon>Heteroconchia</taxon>
        <taxon>Euheterodonta</taxon>
        <taxon>Imparidentia</taxon>
        <taxon>Neoheterodontei</taxon>
        <taxon>Myida</taxon>
        <taxon>Dreissenoidea</taxon>
        <taxon>Dreissenidae</taxon>
        <taxon>Dreissena</taxon>
    </lineage>
</organism>
<proteinExistence type="predicted"/>
<name>A0A9D4FNN2_DREPO</name>
<reference evidence="1" key="2">
    <citation type="submission" date="2020-11" db="EMBL/GenBank/DDBJ databases">
        <authorList>
            <person name="McCartney M.A."/>
            <person name="Auch B."/>
            <person name="Kono T."/>
            <person name="Mallez S."/>
            <person name="Becker A."/>
            <person name="Gohl D.M."/>
            <person name="Silverstein K.A.T."/>
            <person name="Koren S."/>
            <person name="Bechman K.B."/>
            <person name="Herman A."/>
            <person name="Abrahante J.E."/>
            <person name="Garbe J."/>
        </authorList>
    </citation>
    <scope>NUCLEOTIDE SEQUENCE</scope>
    <source>
        <strain evidence="1">Duluth1</strain>
        <tissue evidence="1">Whole animal</tissue>
    </source>
</reference>
<accession>A0A9D4FNN2</accession>
<reference evidence="1" key="1">
    <citation type="journal article" date="2019" name="bioRxiv">
        <title>The Genome of the Zebra Mussel, Dreissena polymorpha: A Resource for Invasive Species Research.</title>
        <authorList>
            <person name="McCartney M.A."/>
            <person name="Auch B."/>
            <person name="Kono T."/>
            <person name="Mallez S."/>
            <person name="Zhang Y."/>
            <person name="Obille A."/>
            <person name="Becker A."/>
            <person name="Abrahante J.E."/>
            <person name="Garbe J."/>
            <person name="Badalamenti J.P."/>
            <person name="Herman A."/>
            <person name="Mangelson H."/>
            <person name="Liachko I."/>
            <person name="Sullivan S."/>
            <person name="Sone E.D."/>
            <person name="Koren S."/>
            <person name="Silverstein K.A.T."/>
            <person name="Beckman K.B."/>
            <person name="Gohl D.M."/>
        </authorList>
    </citation>
    <scope>NUCLEOTIDE SEQUENCE</scope>
    <source>
        <strain evidence="1">Duluth1</strain>
        <tissue evidence="1">Whole animal</tissue>
    </source>
</reference>
<sequence>MRTEPFLIDEHPFCDLFSKVIDKDVEQGNQSVCQRISNSVVCSDWDFDEVHLQQQVT</sequence>
<evidence type="ECO:0000313" key="2">
    <source>
        <dbReference type="EMBL" id="KAH3801001.1"/>
    </source>
</evidence>
<dbReference type="Proteomes" id="UP000828390">
    <property type="component" value="Unassembled WGS sequence"/>
</dbReference>
<evidence type="ECO:0000313" key="3">
    <source>
        <dbReference type="Proteomes" id="UP000828390"/>
    </source>
</evidence>
<protein>
    <submittedName>
        <fullName evidence="1">Uncharacterized protein</fullName>
    </submittedName>
</protein>
<dbReference type="AlphaFoldDB" id="A0A9D4FNN2"/>
<dbReference type="EMBL" id="JAIWYP010000007">
    <property type="protein sequence ID" value="KAH3801001.1"/>
    <property type="molecule type" value="Genomic_DNA"/>
</dbReference>
<dbReference type="EMBL" id="JAIWYP010000007">
    <property type="protein sequence ID" value="KAH3800894.1"/>
    <property type="molecule type" value="Genomic_DNA"/>
</dbReference>
<keyword evidence="3" id="KW-1185">Reference proteome</keyword>
<evidence type="ECO:0000313" key="1">
    <source>
        <dbReference type="EMBL" id="KAH3800894.1"/>
    </source>
</evidence>
<gene>
    <name evidence="1" type="ORF">DPMN_154537</name>
    <name evidence="2" type="ORF">DPMN_154645</name>
</gene>